<evidence type="ECO:0000313" key="3">
    <source>
        <dbReference type="Proteomes" id="UP000663828"/>
    </source>
</evidence>
<evidence type="ECO:0000313" key="4">
    <source>
        <dbReference type="Proteomes" id="UP000663852"/>
    </source>
</evidence>
<dbReference type="Proteomes" id="UP000663828">
    <property type="component" value="Unassembled WGS sequence"/>
</dbReference>
<comment type="caution">
    <text evidence="1">The sequence shown here is derived from an EMBL/GenBank/DDBJ whole genome shotgun (WGS) entry which is preliminary data.</text>
</comment>
<dbReference type="EMBL" id="CAJNOR010007909">
    <property type="protein sequence ID" value="CAF1625271.1"/>
    <property type="molecule type" value="Genomic_DNA"/>
</dbReference>
<name>A0A815W6H6_ADIRI</name>
<accession>A0A815W6H6</accession>
<dbReference type="AlphaFoldDB" id="A0A815W6H6"/>
<sequence>MCLTWHDVCNRKIDCLNNIIDEKDCFELELNQCDGMKKFRCYNEQCIPLELFNDNSQFPDFLDRFDELFHTSLSCYTEPSMRCEDHRCKFDSINTNWGNGDCHDIDCPNGQTER</sequence>
<dbReference type="EMBL" id="CAJNOJ010001036">
    <property type="protein sequence ID" value="CAF1539746.1"/>
    <property type="molecule type" value="Genomic_DNA"/>
</dbReference>
<proteinExistence type="predicted"/>
<protein>
    <submittedName>
        <fullName evidence="1">Uncharacterized protein</fullName>
    </submittedName>
</protein>
<reference evidence="1" key="1">
    <citation type="submission" date="2021-02" db="EMBL/GenBank/DDBJ databases">
        <authorList>
            <person name="Nowell W R."/>
        </authorList>
    </citation>
    <scope>NUCLEOTIDE SEQUENCE</scope>
</reference>
<keyword evidence="3" id="KW-1185">Reference proteome</keyword>
<evidence type="ECO:0000313" key="2">
    <source>
        <dbReference type="EMBL" id="CAF1625271.1"/>
    </source>
</evidence>
<gene>
    <name evidence="1" type="ORF">EDS130_LOCUS45231</name>
    <name evidence="2" type="ORF">XAT740_LOCUS50820</name>
</gene>
<dbReference type="OrthoDB" id="9991628at2759"/>
<dbReference type="Proteomes" id="UP000663852">
    <property type="component" value="Unassembled WGS sequence"/>
</dbReference>
<organism evidence="1 4">
    <name type="scientific">Adineta ricciae</name>
    <name type="common">Rotifer</name>
    <dbReference type="NCBI Taxonomy" id="249248"/>
    <lineage>
        <taxon>Eukaryota</taxon>
        <taxon>Metazoa</taxon>
        <taxon>Spiralia</taxon>
        <taxon>Gnathifera</taxon>
        <taxon>Rotifera</taxon>
        <taxon>Eurotatoria</taxon>
        <taxon>Bdelloidea</taxon>
        <taxon>Adinetida</taxon>
        <taxon>Adinetidae</taxon>
        <taxon>Adineta</taxon>
    </lineage>
</organism>
<evidence type="ECO:0000313" key="1">
    <source>
        <dbReference type="EMBL" id="CAF1539746.1"/>
    </source>
</evidence>